<reference evidence="6 7" key="1">
    <citation type="submission" date="2016-10" db="EMBL/GenBank/DDBJ databases">
        <authorList>
            <person name="de Groot N.N."/>
        </authorList>
    </citation>
    <scope>NUCLEOTIDE SEQUENCE [LARGE SCALE GENOMIC DNA]</scope>
    <source>
        <strain evidence="6 7">U95</strain>
    </source>
</reference>
<dbReference type="EMBL" id="FMWG01000002">
    <property type="protein sequence ID" value="SCZ53326.1"/>
    <property type="molecule type" value="Genomic_DNA"/>
</dbReference>
<feature type="zinc finger region" description="dksA C4-type" evidence="4">
    <location>
        <begin position="74"/>
        <end position="98"/>
    </location>
</feature>
<gene>
    <name evidence="6" type="ORF">SAMN04488118_102120</name>
</gene>
<protein>
    <submittedName>
        <fullName evidence="6">Transcriptional regulator, TraR/DksA family</fullName>
    </submittedName>
</protein>
<evidence type="ECO:0000256" key="4">
    <source>
        <dbReference type="PROSITE-ProRule" id="PRU00510"/>
    </source>
</evidence>
<proteinExistence type="predicted"/>
<dbReference type="GO" id="GO:0008270">
    <property type="term" value="F:zinc ion binding"/>
    <property type="evidence" value="ECO:0007669"/>
    <property type="project" value="UniProtKB-KW"/>
</dbReference>
<dbReference type="Pfam" id="PF01258">
    <property type="entry name" value="zf-dskA_traR"/>
    <property type="match status" value="1"/>
</dbReference>
<dbReference type="PANTHER" id="PTHR33823">
    <property type="entry name" value="RNA POLYMERASE-BINDING TRANSCRIPTION FACTOR DKSA-RELATED"/>
    <property type="match status" value="1"/>
</dbReference>
<dbReference type="PROSITE" id="PS51128">
    <property type="entry name" value="ZF_DKSA_2"/>
    <property type="match status" value="1"/>
</dbReference>
<name>A0A1G5PVS0_9RHOB</name>
<dbReference type="RefSeq" id="WP_090216069.1">
    <property type="nucleotide sequence ID" value="NZ_CANLDO010000001.1"/>
</dbReference>
<dbReference type="Proteomes" id="UP000198767">
    <property type="component" value="Unassembled WGS sequence"/>
</dbReference>
<keyword evidence="7" id="KW-1185">Reference proteome</keyword>
<dbReference type="AlphaFoldDB" id="A0A1G5PVS0"/>
<accession>A0A1G5PVS0</accession>
<organism evidence="6 7">
    <name type="scientific">Epibacterium ulvae</name>
    <dbReference type="NCBI Taxonomy" id="1156985"/>
    <lineage>
        <taxon>Bacteria</taxon>
        <taxon>Pseudomonadati</taxon>
        <taxon>Pseudomonadota</taxon>
        <taxon>Alphaproteobacteria</taxon>
        <taxon>Rhodobacterales</taxon>
        <taxon>Roseobacteraceae</taxon>
        <taxon>Epibacterium</taxon>
    </lineage>
</organism>
<dbReference type="Gene3D" id="1.20.120.910">
    <property type="entry name" value="DksA, coiled-coil domain"/>
    <property type="match status" value="1"/>
</dbReference>
<evidence type="ECO:0000256" key="1">
    <source>
        <dbReference type="ARBA" id="ARBA00022723"/>
    </source>
</evidence>
<keyword evidence="3" id="KW-0862">Zinc</keyword>
<dbReference type="OrthoDB" id="1121111at2"/>
<evidence type="ECO:0000259" key="5">
    <source>
        <dbReference type="Pfam" id="PF01258"/>
    </source>
</evidence>
<evidence type="ECO:0000256" key="2">
    <source>
        <dbReference type="ARBA" id="ARBA00022771"/>
    </source>
</evidence>
<dbReference type="STRING" id="1156985.SAMN04488118_102120"/>
<keyword evidence="2" id="KW-0863">Zinc-finger</keyword>
<evidence type="ECO:0000256" key="3">
    <source>
        <dbReference type="ARBA" id="ARBA00022833"/>
    </source>
</evidence>
<evidence type="ECO:0000313" key="7">
    <source>
        <dbReference type="Proteomes" id="UP000198767"/>
    </source>
</evidence>
<keyword evidence="1" id="KW-0479">Metal-binding</keyword>
<feature type="domain" description="Zinc finger DksA/TraR C4-type" evidence="5">
    <location>
        <begin position="69"/>
        <end position="99"/>
    </location>
</feature>
<evidence type="ECO:0000313" key="6">
    <source>
        <dbReference type="EMBL" id="SCZ53326.1"/>
    </source>
</evidence>
<sequence length="100" mass="11020">MDFAAQRLLLEQLRHNIVAGASSNTTPIPGLQADNPGDWHLDEVFDHLDAKAQEELRQIEAALARLTEGSYGFCHICGDPIDDHRLETDPANPICSNCKP</sequence>
<dbReference type="InterPro" id="IPR000962">
    <property type="entry name" value="Znf_DskA_TraR"/>
</dbReference>